<accession>A0A061RVM7</accession>
<feature type="coiled-coil region" evidence="4">
    <location>
        <begin position="40"/>
        <end position="90"/>
    </location>
</feature>
<keyword evidence="4" id="KW-0175">Coiled coil</keyword>
<dbReference type="AlphaFoldDB" id="A0A061RVM7"/>
<keyword evidence="2" id="KW-0150">Chloroplast</keyword>
<gene>
    <name evidence="5" type="ORF">TSPGSL018_24892</name>
</gene>
<reference evidence="5" key="1">
    <citation type="submission" date="2014-05" db="EMBL/GenBank/DDBJ databases">
        <title>The transcriptome of the halophilic microalga Tetraselmis sp. GSL018 isolated from the Great Salt Lake, Utah.</title>
        <authorList>
            <person name="Jinkerson R.E."/>
            <person name="D'Adamo S."/>
            <person name="Posewitz M.C."/>
        </authorList>
    </citation>
    <scope>NUCLEOTIDE SEQUENCE</scope>
    <source>
        <strain evidence="5">GSL018</strain>
    </source>
</reference>
<organism evidence="5">
    <name type="scientific">Tetraselmis sp. GSL018</name>
    <dbReference type="NCBI Taxonomy" id="582737"/>
    <lineage>
        <taxon>Eukaryota</taxon>
        <taxon>Viridiplantae</taxon>
        <taxon>Chlorophyta</taxon>
        <taxon>core chlorophytes</taxon>
        <taxon>Chlorodendrophyceae</taxon>
        <taxon>Chlorodendrales</taxon>
        <taxon>Chlorodendraceae</taxon>
        <taxon>Tetraselmis</taxon>
    </lineage>
</organism>
<evidence type="ECO:0000256" key="4">
    <source>
        <dbReference type="SAM" id="Coils"/>
    </source>
</evidence>
<sequence>KTEKAQYTPLFLSKADLDSAIGNAAFEQEDKATRSATLKYEKAKELEAKAQEELEAAEDDRARRRAEARCSKAEARAQRALSKLEEVKSKNKPKIEVGSLEEVIVNMEYDTKGEWGDVMFIPPGALNDDK</sequence>
<dbReference type="GO" id="GO:0009507">
    <property type="term" value="C:chloroplast"/>
    <property type="evidence" value="ECO:0007669"/>
    <property type="project" value="UniProtKB-SubCell"/>
</dbReference>
<dbReference type="GO" id="GO:0015031">
    <property type="term" value="P:protein transport"/>
    <property type="evidence" value="ECO:0007669"/>
    <property type="project" value="InterPro"/>
</dbReference>
<proteinExistence type="predicted"/>
<evidence type="ECO:0000256" key="3">
    <source>
        <dbReference type="ARBA" id="ARBA00022640"/>
    </source>
</evidence>
<protein>
    <submittedName>
        <fullName evidence="5">Uncharacterized protein</fullName>
    </submittedName>
</protein>
<evidence type="ECO:0000256" key="2">
    <source>
        <dbReference type="ARBA" id="ARBA00022528"/>
    </source>
</evidence>
<evidence type="ECO:0000256" key="1">
    <source>
        <dbReference type="ARBA" id="ARBA00004229"/>
    </source>
</evidence>
<dbReference type="InterPro" id="IPR007378">
    <property type="entry name" value="Tic22-like"/>
</dbReference>
<feature type="non-terminal residue" evidence="5">
    <location>
        <position position="1"/>
    </location>
</feature>
<dbReference type="Pfam" id="PF04278">
    <property type="entry name" value="Tic22"/>
    <property type="match status" value="1"/>
</dbReference>
<comment type="subcellular location">
    <subcellularLocation>
        <location evidence="1">Plastid</location>
        <location evidence="1">Chloroplast</location>
    </subcellularLocation>
</comment>
<name>A0A061RVM7_9CHLO</name>
<dbReference type="PANTHER" id="PTHR33926">
    <property type="entry name" value="PROTEIN TIC 22, CHLOROPLASTIC"/>
    <property type="match status" value="1"/>
</dbReference>
<dbReference type="PANTHER" id="PTHR33926:SF4">
    <property type="entry name" value="PROTEIN TIC 22, CHLOROPLASTIC"/>
    <property type="match status" value="1"/>
</dbReference>
<evidence type="ECO:0000313" key="5">
    <source>
        <dbReference type="EMBL" id="JAC74819.1"/>
    </source>
</evidence>
<keyword evidence="3" id="KW-0934">Plastid</keyword>
<dbReference type="EMBL" id="GBEZ01010910">
    <property type="protein sequence ID" value="JAC74819.1"/>
    <property type="molecule type" value="Transcribed_RNA"/>
</dbReference>